<reference evidence="4 5" key="1">
    <citation type="submission" date="2019-02" db="EMBL/GenBank/DDBJ databases">
        <title>Deep-cultivation of Planctomycetes and their phenomic and genomic characterization uncovers novel biology.</title>
        <authorList>
            <person name="Wiegand S."/>
            <person name="Jogler M."/>
            <person name="Boedeker C."/>
            <person name="Pinto D."/>
            <person name="Vollmers J."/>
            <person name="Rivas-Marin E."/>
            <person name="Kohn T."/>
            <person name="Peeters S.H."/>
            <person name="Heuer A."/>
            <person name="Rast P."/>
            <person name="Oberbeckmann S."/>
            <person name="Bunk B."/>
            <person name="Jeske O."/>
            <person name="Meyerdierks A."/>
            <person name="Storesund J.E."/>
            <person name="Kallscheuer N."/>
            <person name="Luecker S."/>
            <person name="Lage O.M."/>
            <person name="Pohl T."/>
            <person name="Merkel B.J."/>
            <person name="Hornburger P."/>
            <person name="Mueller R.-W."/>
            <person name="Bruemmer F."/>
            <person name="Labrenz M."/>
            <person name="Spormann A.M."/>
            <person name="Op den Camp H."/>
            <person name="Overmann J."/>
            <person name="Amann R."/>
            <person name="Jetten M.S.M."/>
            <person name="Mascher T."/>
            <person name="Medema M.H."/>
            <person name="Devos D.P."/>
            <person name="Kaster A.-K."/>
            <person name="Ovreas L."/>
            <person name="Rohde M."/>
            <person name="Galperin M.Y."/>
            <person name="Jogler C."/>
        </authorList>
    </citation>
    <scope>NUCLEOTIDE SEQUENCE [LARGE SCALE GENOMIC DNA]</scope>
    <source>
        <strain evidence="4 5">Pan44</strain>
    </source>
</reference>
<feature type="chain" id="PRO_5022213825" evidence="2">
    <location>
        <begin position="23"/>
        <end position="234"/>
    </location>
</feature>
<keyword evidence="2" id="KW-0732">Signal</keyword>
<keyword evidence="5" id="KW-1185">Reference proteome</keyword>
<proteinExistence type="predicted"/>
<dbReference type="Pfam" id="PF04972">
    <property type="entry name" value="BON"/>
    <property type="match status" value="1"/>
</dbReference>
<feature type="region of interest" description="Disordered" evidence="1">
    <location>
        <begin position="96"/>
        <end position="149"/>
    </location>
</feature>
<gene>
    <name evidence="4" type="ORF">Pan44_09810</name>
</gene>
<evidence type="ECO:0000313" key="5">
    <source>
        <dbReference type="Proteomes" id="UP000315700"/>
    </source>
</evidence>
<dbReference type="KEGG" id="ccos:Pan44_09810"/>
<protein>
    <submittedName>
        <fullName evidence="4">BON domain protein</fullName>
    </submittedName>
</protein>
<evidence type="ECO:0000259" key="3">
    <source>
        <dbReference type="PROSITE" id="PS50914"/>
    </source>
</evidence>
<dbReference type="InParanoid" id="A0A517SA11"/>
<feature type="signal peptide" evidence="2">
    <location>
        <begin position="1"/>
        <end position="22"/>
    </location>
</feature>
<dbReference type="Gene3D" id="3.30.1340.30">
    <property type="match status" value="1"/>
</dbReference>
<feature type="compositionally biased region" description="Low complexity" evidence="1">
    <location>
        <begin position="96"/>
        <end position="146"/>
    </location>
</feature>
<evidence type="ECO:0000313" key="4">
    <source>
        <dbReference type="EMBL" id="QDT52967.1"/>
    </source>
</evidence>
<name>A0A517SA11_9PLAN</name>
<organism evidence="4 5">
    <name type="scientific">Caulifigura coniformis</name>
    <dbReference type="NCBI Taxonomy" id="2527983"/>
    <lineage>
        <taxon>Bacteria</taxon>
        <taxon>Pseudomonadati</taxon>
        <taxon>Planctomycetota</taxon>
        <taxon>Planctomycetia</taxon>
        <taxon>Planctomycetales</taxon>
        <taxon>Planctomycetaceae</taxon>
        <taxon>Caulifigura</taxon>
    </lineage>
</organism>
<dbReference type="AlphaFoldDB" id="A0A517SA11"/>
<evidence type="ECO:0000256" key="1">
    <source>
        <dbReference type="SAM" id="MobiDB-lite"/>
    </source>
</evidence>
<dbReference type="InterPro" id="IPR007055">
    <property type="entry name" value="BON_dom"/>
</dbReference>
<evidence type="ECO:0000256" key="2">
    <source>
        <dbReference type="SAM" id="SignalP"/>
    </source>
</evidence>
<dbReference type="EMBL" id="CP036271">
    <property type="protein sequence ID" value="QDT52967.1"/>
    <property type="molecule type" value="Genomic_DNA"/>
</dbReference>
<dbReference type="PROSITE" id="PS50914">
    <property type="entry name" value="BON"/>
    <property type="match status" value="1"/>
</dbReference>
<sequence precursor="true">MTRHSWLIAAAALIAVPSAVQAQSSSLFGNRGVNASSGTLNNGVGAGNNAGGGSFGNSGAMTGFTGATAGSQQGFASGAATSGGLAGTGNNGNFVGNRNSAASGTGSNGAGAANRGRTSLNGGLSRNSNSQRNRGNQARGAANGAQSTPIRPVQVIAFTPPERSGASIQASLGADISSAATQGRIPGVAVEVDNLGTATIHGHVASESDRKKAERLVQLEPGVRKVVNRVTVAE</sequence>
<dbReference type="RefSeq" id="WP_145027771.1">
    <property type="nucleotide sequence ID" value="NZ_CP036271.1"/>
</dbReference>
<accession>A0A517SA11</accession>
<feature type="domain" description="BON" evidence="3">
    <location>
        <begin position="164"/>
        <end position="234"/>
    </location>
</feature>
<dbReference type="Proteomes" id="UP000315700">
    <property type="component" value="Chromosome"/>
</dbReference>
<dbReference type="OrthoDB" id="291345at2"/>